<dbReference type="EMBL" id="CP058559">
    <property type="protein sequence ID" value="QNO16756.1"/>
    <property type="molecule type" value="Genomic_DNA"/>
</dbReference>
<dbReference type="InterPro" id="IPR016784">
    <property type="entry name" value="UCP021288_ACT"/>
</dbReference>
<protein>
    <submittedName>
        <fullName evidence="2">DUF3388 domain-containing protein</fullName>
    </submittedName>
</protein>
<dbReference type="InterPro" id="IPR027417">
    <property type="entry name" value="P-loop_NTPase"/>
</dbReference>
<dbReference type="InterPro" id="IPR045865">
    <property type="entry name" value="ACT-like_dom_sf"/>
</dbReference>
<dbReference type="PIRSF" id="PIRSF021288">
    <property type="entry name" value="UCP021288_ACT"/>
    <property type="match status" value="1"/>
</dbReference>
<evidence type="ECO:0000259" key="1">
    <source>
        <dbReference type="Pfam" id="PF11868"/>
    </source>
</evidence>
<evidence type="ECO:0000313" key="3">
    <source>
        <dbReference type="Proteomes" id="UP000516160"/>
    </source>
</evidence>
<dbReference type="Proteomes" id="UP000516160">
    <property type="component" value="Chromosome"/>
</dbReference>
<dbReference type="AlphaFoldDB" id="A0A7G9WDJ4"/>
<evidence type="ECO:0000313" key="2">
    <source>
        <dbReference type="EMBL" id="QNO16756.1"/>
    </source>
</evidence>
<organism evidence="2 3">
    <name type="scientific">Alkalicella caledoniensis</name>
    <dbReference type="NCBI Taxonomy" id="2731377"/>
    <lineage>
        <taxon>Bacteria</taxon>
        <taxon>Bacillati</taxon>
        <taxon>Bacillota</taxon>
        <taxon>Clostridia</taxon>
        <taxon>Eubacteriales</taxon>
        <taxon>Proteinivoracaceae</taxon>
        <taxon>Alkalicella</taxon>
    </lineage>
</organism>
<reference evidence="2 3" key="1">
    <citation type="submission" date="2020-07" db="EMBL/GenBank/DDBJ databases">
        <title>Alkalicella. sp. LB2 genome.</title>
        <authorList>
            <person name="Postec A."/>
            <person name="Quemeneur M."/>
        </authorList>
    </citation>
    <scope>NUCLEOTIDE SEQUENCE [LARGE SCALE GENOMIC DNA]</scope>
    <source>
        <strain evidence="2 3">LB2</strain>
    </source>
</reference>
<feature type="domain" description="DUF3388" evidence="1">
    <location>
        <begin position="70"/>
        <end position="247"/>
    </location>
</feature>
<accession>A0A7G9WDJ4</accession>
<sequence>MMEWYLEYIIHQNKPGVLGDVATFLGLLGINIKMINGLAPQRRGLLIQADNHSKIVTLKRALANSTTIEVTALRRPTLIDKINLQHGKMIHRSETNPNTFSFIRDDLGMLVDFLGGLLQKTCPIVGVRGMPRVGKTESIIAACVHANKRWIMVSSTLTRQVMRSHLTEDELSNDCVLVIDGIVSTFRATEKHKQLVREVMKLPIPKVIEHPDIFLREGDFSPEVIDYTIELRRNEDEEINYELVNQNFSSFDIS</sequence>
<dbReference type="SUPFAM" id="SSF55021">
    <property type="entry name" value="ACT-like"/>
    <property type="match status" value="1"/>
</dbReference>
<dbReference type="SUPFAM" id="SSF52540">
    <property type="entry name" value="P-loop containing nucleoside triphosphate hydrolases"/>
    <property type="match status" value="1"/>
</dbReference>
<name>A0A7G9WDJ4_ALKCA</name>
<proteinExistence type="predicted"/>
<keyword evidence="3" id="KW-1185">Reference proteome</keyword>
<dbReference type="Pfam" id="PF11868">
    <property type="entry name" value="DUF3388"/>
    <property type="match status" value="1"/>
</dbReference>
<dbReference type="InterPro" id="IPR024514">
    <property type="entry name" value="DUF3388"/>
</dbReference>
<gene>
    <name evidence="2" type="ORF">HYG86_17780</name>
</gene>
<dbReference type="KEGG" id="acae:HYG86_17780"/>